<gene>
    <name evidence="1" type="ORF">GD597_19785</name>
</gene>
<dbReference type="Pfam" id="PF13563">
    <property type="entry name" value="2_5_RNA_ligase2"/>
    <property type="match status" value="1"/>
</dbReference>
<evidence type="ECO:0008006" key="3">
    <source>
        <dbReference type="Google" id="ProtNLM"/>
    </source>
</evidence>
<organism evidence="1 2">
    <name type="scientific">Limnovirga soli</name>
    <dbReference type="NCBI Taxonomy" id="2656915"/>
    <lineage>
        <taxon>Bacteria</taxon>
        <taxon>Pseudomonadati</taxon>
        <taxon>Bacteroidota</taxon>
        <taxon>Chitinophagia</taxon>
        <taxon>Chitinophagales</taxon>
        <taxon>Chitinophagaceae</taxon>
        <taxon>Limnovirga</taxon>
    </lineage>
</organism>
<evidence type="ECO:0000313" key="2">
    <source>
        <dbReference type="Proteomes" id="UP000598971"/>
    </source>
</evidence>
<accession>A0A8J8FGN4</accession>
<reference evidence="1" key="1">
    <citation type="submission" date="2019-10" db="EMBL/GenBank/DDBJ databases">
        <title>Draft genome sequence of Panacibacter sp. KCS-6.</title>
        <authorList>
            <person name="Yim K.J."/>
        </authorList>
    </citation>
    <scope>NUCLEOTIDE SEQUENCE</scope>
    <source>
        <strain evidence="1">KCS-6</strain>
    </source>
</reference>
<sequence length="197" mass="23190">MQSELTLAPTLGFTMQQMYEYLLVVHPADEVHNQITQEKQLFYDVYKEKLAIKTKPHITVANFFAKEAMEDTLLRYMQRILHTQKSFMVTLNNFSGIPPHTVYARVQDHEPFKELAAALKVITQYIQSNDCPPAQLISHPYLTIARRLQQQVYDKAIFEYSQKTFYANFPVKELVLLRRQHQYDAYKQVQVFRLLGN</sequence>
<evidence type="ECO:0000313" key="1">
    <source>
        <dbReference type="EMBL" id="NNV57720.1"/>
    </source>
</evidence>
<dbReference type="Proteomes" id="UP000598971">
    <property type="component" value="Unassembled WGS sequence"/>
</dbReference>
<proteinExistence type="predicted"/>
<comment type="caution">
    <text evidence="1">The sequence shown here is derived from an EMBL/GenBank/DDBJ whole genome shotgun (WGS) entry which is preliminary data.</text>
</comment>
<dbReference type="EMBL" id="WHPF01000018">
    <property type="protein sequence ID" value="NNV57720.1"/>
    <property type="molecule type" value="Genomic_DNA"/>
</dbReference>
<dbReference type="AlphaFoldDB" id="A0A8J8FGN4"/>
<name>A0A8J8FGN4_9BACT</name>
<dbReference type="PANTHER" id="PTHR40037:SF1">
    <property type="entry name" value="PHOSPHOESTERASE SAOUHSC_00951-RELATED"/>
    <property type="match status" value="1"/>
</dbReference>
<dbReference type="SUPFAM" id="SSF55144">
    <property type="entry name" value="LigT-like"/>
    <property type="match status" value="1"/>
</dbReference>
<protein>
    <recommendedName>
        <fullName evidence="3">2'-5' RNA ligase family protein</fullName>
    </recommendedName>
</protein>
<dbReference type="RefSeq" id="WP_171609670.1">
    <property type="nucleotide sequence ID" value="NZ_WHPF01000018.1"/>
</dbReference>
<keyword evidence="2" id="KW-1185">Reference proteome</keyword>
<dbReference type="InterPro" id="IPR009097">
    <property type="entry name" value="Cyclic_Pdiesterase"/>
</dbReference>
<dbReference type="InterPro" id="IPR050580">
    <property type="entry name" value="2H_phosphoesterase_YjcG-like"/>
</dbReference>
<dbReference type="PANTHER" id="PTHR40037">
    <property type="entry name" value="PHOSPHOESTERASE YJCG-RELATED"/>
    <property type="match status" value="1"/>
</dbReference>
<dbReference type="Gene3D" id="3.90.1140.10">
    <property type="entry name" value="Cyclic phosphodiesterase"/>
    <property type="match status" value="1"/>
</dbReference>